<gene>
    <name evidence="2" type="ORF">KDM92_05440</name>
</gene>
<feature type="transmembrane region" description="Helical" evidence="1">
    <location>
        <begin position="190"/>
        <end position="208"/>
    </location>
</feature>
<dbReference type="RefSeq" id="WP_212683365.1">
    <property type="nucleotide sequence ID" value="NZ_JAGSPM010000002.1"/>
</dbReference>
<evidence type="ECO:0000313" key="2">
    <source>
        <dbReference type="EMBL" id="MBR7746016.1"/>
    </source>
</evidence>
<dbReference type="EMBL" id="JAGSPM010000002">
    <property type="protein sequence ID" value="MBR7746016.1"/>
    <property type="molecule type" value="Genomic_DNA"/>
</dbReference>
<sequence>MSQLVRVAIGENFPEIQWPACCPECGTTKSLIRNTSRLGKVKSIRPNLQGGLTMKSEVMYLNYWICPQHAAETRWANRLLEKSPVMHLIRFIFYVGVVFAIGLIFGPRRLETFPDLGPLLALPLLGILGVASLIWARIATSLWPIRFDPDQDVIEIQFRQAPYATRFRVMNREATSAQNTEETPWYKRALLWKVIVIVLFFMFMARLMK</sequence>
<keyword evidence="1" id="KW-0812">Transmembrane</keyword>
<dbReference type="AlphaFoldDB" id="A0A941I338"/>
<accession>A0A941I338</accession>
<evidence type="ECO:0000256" key="1">
    <source>
        <dbReference type="SAM" id="Phobius"/>
    </source>
</evidence>
<name>A0A941I338_9BURK</name>
<keyword evidence="1" id="KW-0472">Membrane</keyword>
<evidence type="ECO:0000313" key="3">
    <source>
        <dbReference type="Proteomes" id="UP000680158"/>
    </source>
</evidence>
<reference evidence="2 3" key="1">
    <citation type="submission" date="2021-04" db="EMBL/GenBank/DDBJ databases">
        <title>novel species isolated from subtropical streams in China.</title>
        <authorList>
            <person name="Lu H."/>
        </authorList>
    </citation>
    <scope>NUCLEOTIDE SEQUENCE [LARGE SCALE GENOMIC DNA]</scope>
    <source>
        <strain evidence="2 3">BYS107W</strain>
    </source>
</reference>
<comment type="caution">
    <text evidence="2">The sequence shown here is derived from an EMBL/GenBank/DDBJ whole genome shotgun (WGS) entry which is preliminary data.</text>
</comment>
<dbReference type="Proteomes" id="UP000680158">
    <property type="component" value="Unassembled WGS sequence"/>
</dbReference>
<protein>
    <submittedName>
        <fullName evidence="2">Uncharacterized protein</fullName>
    </submittedName>
</protein>
<keyword evidence="1" id="KW-1133">Transmembrane helix</keyword>
<proteinExistence type="predicted"/>
<feature type="transmembrane region" description="Helical" evidence="1">
    <location>
        <begin position="88"/>
        <end position="106"/>
    </location>
</feature>
<organism evidence="2 3">
    <name type="scientific">Undibacterium baiyunense</name>
    <dbReference type="NCBI Taxonomy" id="2828731"/>
    <lineage>
        <taxon>Bacteria</taxon>
        <taxon>Pseudomonadati</taxon>
        <taxon>Pseudomonadota</taxon>
        <taxon>Betaproteobacteria</taxon>
        <taxon>Burkholderiales</taxon>
        <taxon>Oxalobacteraceae</taxon>
        <taxon>Undibacterium</taxon>
    </lineage>
</organism>
<keyword evidence="3" id="KW-1185">Reference proteome</keyword>
<feature type="transmembrane region" description="Helical" evidence="1">
    <location>
        <begin position="118"/>
        <end position="136"/>
    </location>
</feature>